<keyword evidence="4 6" id="KW-1133">Transmembrane helix</keyword>
<keyword evidence="8" id="KW-1185">Reference proteome</keyword>
<feature type="transmembrane region" description="Helical" evidence="6">
    <location>
        <begin position="37"/>
        <end position="58"/>
    </location>
</feature>
<evidence type="ECO:0000313" key="8">
    <source>
        <dbReference type="Proteomes" id="UP000219331"/>
    </source>
</evidence>
<dbReference type="GO" id="GO:0015920">
    <property type="term" value="P:lipopolysaccharide transport"/>
    <property type="evidence" value="ECO:0007669"/>
    <property type="project" value="TreeGrafter"/>
</dbReference>
<evidence type="ECO:0000256" key="6">
    <source>
        <dbReference type="SAM" id="Phobius"/>
    </source>
</evidence>
<dbReference type="Pfam" id="PF03739">
    <property type="entry name" value="LptF_LptG"/>
    <property type="match status" value="1"/>
</dbReference>
<accession>A0A285SHK5</accession>
<name>A0A285SHK5_9HYPH</name>
<evidence type="ECO:0000256" key="2">
    <source>
        <dbReference type="ARBA" id="ARBA00022475"/>
    </source>
</evidence>
<evidence type="ECO:0000256" key="5">
    <source>
        <dbReference type="ARBA" id="ARBA00023136"/>
    </source>
</evidence>
<sequence>MRAPGSALPLFASGALPAARRRTPVFGLIGRRILATHLKAAALVMTMFLIVAFAIDLAQTLDGVLARADELGRSRVLLVATYLGYRAVDIATRLFPVACFIGVFAAELMRLFNRETTVIAAAGWSPRQTLLVVCLFALVTGALQFSLERWWRPAAVFAQAELQLGGYGRRFADGDLGEPSWFVVNGAVLKARVIRSAAPELADVELYRGVVAGDLRDVIVARHGVPADRPGFWRFTDVDLWARLPGEDQSRSDGAPPAYAQTSLYLISQYPSLELRLDIVPEALSYYDIAAFYLPQAPLEVLARDSNPLKGPDVDAALWRRWAAFFLPGAYALLGASLAPVAGAGRVVAPLRILVLALAGYLALVATKVSWAMGEIGVLSGFTSSWLSIVLALVGVLVAQRMLSRPH</sequence>
<organism evidence="7 8">
    <name type="scientific">Stappia indica</name>
    <dbReference type="NCBI Taxonomy" id="538381"/>
    <lineage>
        <taxon>Bacteria</taxon>
        <taxon>Pseudomonadati</taxon>
        <taxon>Pseudomonadota</taxon>
        <taxon>Alphaproteobacteria</taxon>
        <taxon>Hyphomicrobiales</taxon>
        <taxon>Stappiaceae</taxon>
        <taxon>Stappia</taxon>
    </lineage>
</organism>
<dbReference type="AlphaFoldDB" id="A0A285SHK5"/>
<dbReference type="InterPro" id="IPR005495">
    <property type="entry name" value="LptG/LptF_permease"/>
</dbReference>
<dbReference type="Proteomes" id="UP000219331">
    <property type="component" value="Unassembled WGS sequence"/>
</dbReference>
<dbReference type="GO" id="GO:0043190">
    <property type="term" value="C:ATP-binding cassette (ABC) transporter complex"/>
    <property type="evidence" value="ECO:0007669"/>
    <property type="project" value="TreeGrafter"/>
</dbReference>
<dbReference type="PANTHER" id="PTHR33529">
    <property type="entry name" value="SLR0882 PROTEIN-RELATED"/>
    <property type="match status" value="1"/>
</dbReference>
<protein>
    <submittedName>
        <fullName evidence="7">Lipopolysaccharide export LptBFGC system, permease protein LptF</fullName>
    </submittedName>
</protein>
<feature type="transmembrane region" description="Helical" evidence="6">
    <location>
        <begin position="353"/>
        <end position="373"/>
    </location>
</feature>
<keyword evidence="5 6" id="KW-0472">Membrane</keyword>
<dbReference type="OrthoDB" id="7801623at2"/>
<evidence type="ECO:0000313" key="7">
    <source>
        <dbReference type="EMBL" id="SOC07374.1"/>
    </source>
</evidence>
<dbReference type="RefSeq" id="WP_097174975.1">
    <property type="nucleotide sequence ID" value="NZ_JAJGNR010000004.1"/>
</dbReference>
<evidence type="ECO:0000256" key="1">
    <source>
        <dbReference type="ARBA" id="ARBA00004651"/>
    </source>
</evidence>
<feature type="transmembrane region" description="Helical" evidence="6">
    <location>
        <begin position="94"/>
        <end position="113"/>
    </location>
</feature>
<reference evidence="7 8" key="1">
    <citation type="submission" date="2017-08" db="EMBL/GenBank/DDBJ databases">
        <authorList>
            <person name="de Groot N.N."/>
        </authorList>
    </citation>
    <scope>NUCLEOTIDE SEQUENCE [LARGE SCALE GENOMIC DNA]</scope>
    <source>
        <strain evidence="7 8">USBA 352</strain>
    </source>
</reference>
<feature type="transmembrane region" description="Helical" evidence="6">
    <location>
        <begin position="379"/>
        <end position="399"/>
    </location>
</feature>
<feature type="transmembrane region" description="Helical" evidence="6">
    <location>
        <begin position="129"/>
        <end position="147"/>
    </location>
</feature>
<proteinExistence type="predicted"/>
<feature type="transmembrane region" description="Helical" evidence="6">
    <location>
        <begin position="322"/>
        <end position="341"/>
    </location>
</feature>
<dbReference type="EMBL" id="OBML01000005">
    <property type="protein sequence ID" value="SOC07374.1"/>
    <property type="molecule type" value="Genomic_DNA"/>
</dbReference>
<dbReference type="PANTHER" id="PTHR33529:SF6">
    <property type="entry name" value="YJGP_YJGQ FAMILY PERMEASE"/>
    <property type="match status" value="1"/>
</dbReference>
<evidence type="ECO:0000256" key="3">
    <source>
        <dbReference type="ARBA" id="ARBA00022692"/>
    </source>
</evidence>
<comment type="subcellular location">
    <subcellularLocation>
        <location evidence="1">Cell membrane</location>
        <topology evidence="1">Multi-pass membrane protein</topology>
    </subcellularLocation>
</comment>
<keyword evidence="2" id="KW-1003">Cell membrane</keyword>
<dbReference type="STRING" id="538381.GCA_001696535_01866"/>
<keyword evidence="3 6" id="KW-0812">Transmembrane</keyword>
<gene>
    <name evidence="7" type="ORF">SAMN05421512_105354</name>
</gene>
<evidence type="ECO:0000256" key="4">
    <source>
        <dbReference type="ARBA" id="ARBA00022989"/>
    </source>
</evidence>